<accession>W7XDU1</accession>
<evidence type="ECO:0000256" key="1">
    <source>
        <dbReference type="SAM" id="Phobius"/>
    </source>
</evidence>
<keyword evidence="1" id="KW-0472">Membrane</keyword>
<dbReference type="GeneID" id="24440077"/>
<name>W7XDU1_TETTS</name>
<gene>
    <name evidence="2" type="ORF">TTHERM_000658789</name>
</gene>
<evidence type="ECO:0000313" key="3">
    <source>
        <dbReference type="Proteomes" id="UP000009168"/>
    </source>
</evidence>
<reference evidence="3" key="1">
    <citation type="journal article" date="2006" name="PLoS Biol.">
        <title>Macronuclear genome sequence of the ciliate Tetrahymena thermophila, a model eukaryote.</title>
        <authorList>
            <person name="Eisen J.A."/>
            <person name="Coyne R.S."/>
            <person name="Wu M."/>
            <person name="Wu D."/>
            <person name="Thiagarajan M."/>
            <person name="Wortman J.R."/>
            <person name="Badger J.H."/>
            <person name="Ren Q."/>
            <person name="Amedeo P."/>
            <person name="Jones K.M."/>
            <person name="Tallon L.J."/>
            <person name="Delcher A.L."/>
            <person name="Salzberg S.L."/>
            <person name="Silva J.C."/>
            <person name="Haas B.J."/>
            <person name="Majoros W.H."/>
            <person name="Farzad M."/>
            <person name="Carlton J.M."/>
            <person name="Smith R.K. Jr."/>
            <person name="Garg J."/>
            <person name="Pearlman R.E."/>
            <person name="Karrer K.M."/>
            <person name="Sun L."/>
            <person name="Manning G."/>
            <person name="Elde N.C."/>
            <person name="Turkewitz A.P."/>
            <person name="Asai D.J."/>
            <person name="Wilkes D.E."/>
            <person name="Wang Y."/>
            <person name="Cai H."/>
            <person name="Collins K."/>
            <person name="Stewart B.A."/>
            <person name="Lee S.R."/>
            <person name="Wilamowska K."/>
            <person name="Weinberg Z."/>
            <person name="Ruzzo W.L."/>
            <person name="Wloga D."/>
            <person name="Gaertig J."/>
            <person name="Frankel J."/>
            <person name="Tsao C.-C."/>
            <person name="Gorovsky M.A."/>
            <person name="Keeling P.J."/>
            <person name="Waller R.F."/>
            <person name="Patron N.J."/>
            <person name="Cherry J.M."/>
            <person name="Stover N.A."/>
            <person name="Krieger C.J."/>
            <person name="del Toro C."/>
            <person name="Ryder H.F."/>
            <person name="Williamson S.C."/>
            <person name="Barbeau R.A."/>
            <person name="Hamilton E.P."/>
            <person name="Orias E."/>
        </authorList>
    </citation>
    <scope>NUCLEOTIDE SEQUENCE [LARGE SCALE GENOMIC DNA]</scope>
    <source>
        <strain evidence="3">SB210</strain>
    </source>
</reference>
<proteinExistence type="predicted"/>
<protein>
    <submittedName>
        <fullName evidence="2">Transmembrane protein, putative</fullName>
    </submittedName>
</protein>
<dbReference type="AlphaFoldDB" id="W7XDU1"/>
<organism evidence="2 3">
    <name type="scientific">Tetrahymena thermophila (strain SB210)</name>
    <dbReference type="NCBI Taxonomy" id="312017"/>
    <lineage>
        <taxon>Eukaryota</taxon>
        <taxon>Sar</taxon>
        <taxon>Alveolata</taxon>
        <taxon>Ciliophora</taxon>
        <taxon>Intramacronucleata</taxon>
        <taxon>Oligohymenophorea</taxon>
        <taxon>Hymenostomatida</taxon>
        <taxon>Tetrahymenina</taxon>
        <taxon>Tetrahymenidae</taxon>
        <taxon>Tetrahymena</taxon>
    </lineage>
</organism>
<keyword evidence="3" id="KW-1185">Reference proteome</keyword>
<evidence type="ECO:0000313" key="2">
    <source>
        <dbReference type="EMBL" id="EWS72031.1"/>
    </source>
</evidence>
<dbReference type="EMBL" id="GG662471">
    <property type="protein sequence ID" value="EWS72031.1"/>
    <property type="molecule type" value="Genomic_DNA"/>
</dbReference>
<dbReference type="RefSeq" id="XP_012655438.1">
    <property type="nucleotide sequence ID" value="XM_012799984.1"/>
</dbReference>
<feature type="transmembrane region" description="Helical" evidence="1">
    <location>
        <begin position="61"/>
        <end position="80"/>
    </location>
</feature>
<keyword evidence="1" id="KW-1133">Transmembrane helix</keyword>
<dbReference type="Proteomes" id="UP000009168">
    <property type="component" value="Unassembled WGS sequence"/>
</dbReference>
<dbReference type="KEGG" id="tet:TTHERM_000658789"/>
<keyword evidence="1 2" id="KW-0812">Transmembrane</keyword>
<dbReference type="InParanoid" id="W7XDU1"/>
<sequence length="135" mass="16204">MLSFFQGKTLIALYKNLKTNLIIGLTIQRKRISQIFYQELKLYLGSQHLMEKKSLQLNRQFEVFGFQVYIICCFLVYIAYSLSFIQLCVWSEVYQSTFGYNKYYVKLRTKQNMHCHKFWSSKPKSILNSFKLYNS</sequence>